<dbReference type="Pfam" id="PF04715">
    <property type="entry name" value="Anth_synt_I_N"/>
    <property type="match status" value="1"/>
</dbReference>
<dbReference type="SUPFAM" id="SSF56322">
    <property type="entry name" value="ADC synthase"/>
    <property type="match status" value="1"/>
</dbReference>
<dbReference type="InterPro" id="IPR019999">
    <property type="entry name" value="Anth_synth_I-like"/>
</dbReference>
<sequence length="447" mass="48794">MSTCSLHALGYRADPSAFFASIFDAPGAVLLDAGRPDAERGRFDILSAWPLAEFTPAADEPAGAFLQRLRQALAEMAPAELPAGVELPFAGGLIGYLGYDFGRGLERLPSRAQDDLHLPTATLGLYAWALISDHQLGTSQLLFHPALAESERRRLCRLFEQPTTSEPEPFSLRAAFRADIDAEQYRSAIARIQAYIAAGDCYQVNFAQRFRAPCQGEPWLAYRALRRACPTPFAAYQALAGGGAILSLSPERFLQLSQGQVETRPIKGTRPRGATSAEDERQARELLASDKDRAENLMIVDLLRNDLGRSCRIGSVKVPELFALESYPNVHHLVSAVRGELAEGRDALDLLAGCFPGGSITGAPKIRAMQIIDELEPTRRAIYCGSLLYLDVRGEMDSSIAIRSLLVKDGQVSCWGGGGIVADSDWQAEYEESKTKVRVLLRTLEAL</sequence>
<evidence type="ECO:0000313" key="5">
    <source>
        <dbReference type="EMBL" id="SDX70425.1"/>
    </source>
</evidence>
<dbReference type="PANTHER" id="PTHR11236">
    <property type="entry name" value="AMINOBENZOATE/ANTHRANILATE SYNTHASE"/>
    <property type="match status" value="1"/>
</dbReference>
<organism evidence="5 6">
    <name type="scientific">Pseudomonas kuykendallii</name>
    <dbReference type="NCBI Taxonomy" id="1007099"/>
    <lineage>
        <taxon>Bacteria</taxon>
        <taxon>Pseudomonadati</taxon>
        <taxon>Pseudomonadota</taxon>
        <taxon>Gammaproteobacteria</taxon>
        <taxon>Pseudomonadales</taxon>
        <taxon>Pseudomonadaceae</taxon>
        <taxon>Pseudomonas</taxon>
    </lineage>
</organism>
<dbReference type="InterPro" id="IPR015890">
    <property type="entry name" value="Chorismate_C"/>
</dbReference>
<dbReference type="EC" id="2.6.1.85" evidence="1"/>
<dbReference type="RefSeq" id="WP_090230992.1">
    <property type="nucleotide sequence ID" value="NZ_FNNU01000005.1"/>
</dbReference>
<dbReference type="OrthoDB" id="9803598at2"/>
<evidence type="ECO:0000313" key="6">
    <source>
        <dbReference type="Proteomes" id="UP000243778"/>
    </source>
</evidence>
<dbReference type="InterPro" id="IPR006805">
    <property type="entry name" value="Anth_synth_I_N"/>
</dbReference>
<evidence type="ECO:0000259" key="3">
    <source>
        <dbReference type="Pfam" id="PF00425"/>
    </source>
</evidence>
<feature type="domain" description="Anthranilate synthase component I N-terminal" evidence="4">
    <location>
        <begin position="14"/>
        <end position="135"/>
    </location>
</feature>
<dbReference type="InterPro" id="IPR005802">
    <property type="entry name" value="ADC_synth_comp_1"/>
</dbReference>
<protein>
    <recommendedName>
        <fullName evidence="1">aminodeoxychorismate synthase</fullName>
        <ecNumber evidence="1">2.6.1.85</ecNumber>
    </recommendedName>
</protein>
<dbReference type="AlphaFoldDB" id="A0A1H3DVJ4"/>
<dbReference type="NCBIfam" id="TIGR00553">
    <property type="entry name" value="pabB"/>
    <property type="match status" value="1"/>
</dbReference>
<keyword evidence="6" id="KW-1185">Reference proteome</keyword>
<accession>A0A1H3DVJ4</accession>
<dbReference type="GO" id="GO:0009396">
    <property type="term" value="P:folic acid-containing compound biosynthetic process"/>
    <property type="evidence" value="ECO:0007669"/>
    <property type="project" value="InterPro"/>
</dbReference>
<dbReference type="InterPro" id="IPR005801">
    <property type="entry name" value="ADC_synthase"/>
</dbReference>
<reference evidence="6" key="1">
    <citation type="submission" date="2016-10" db="EMBL/GenBank/DDBJ databases">
        <authorList>
            <person name="Varghese N."/>
            <person name="Submissions S."/>
        </authorList>
    </citation>
    <scope>NUCLEOTIDE SEQUENCE [LARGE SCALE GENOMIC DNA]</scope>
    <source>
        <strain evidence="6">NRRL B-59562</strain>
    </source>
</reference>
<dbReference type="STRING" id="1007099.SAMN05216287_3579"/>
<dbReference type="PRINTS" id="PR00095">
    <property type="entry name" value="ANTSNTHASEI"/>
</dbReference>
<keyword evidence="2" id="KW-0808">Transferase</keyword>
<dbReference type="Pfam" id="PF00425">
    <property type="entry name" value="Chorismate_bind"/>
    <property type="match status" value="1"/>
</dbReference>
<dbReference type="Gene3D" id="3.60.120.10">
    <property type="entry name" value="Anthranilate synthase"/>
    <property type="match status" value="1"/>
</dbReference>
<name>A0A1H3DVJ4_9PSED</name>
<dbReference type="PANTHER" id="PTHR11236:SF50">
    <property type="entry name" value="AMINODEOXYCHORISMATE SYNTHASE COMPONENT 1"/>
    <property type="match status" value="1"/>
</dbReference>
<dbReference type="GO" id="GO:0046820">
    <property type="term" value="F:4-amino-4-deoxychorismate synthase activity"/>
    <property type="evidence" value="ECO:0007669"/>
    <property type="project" value="UniProtKB-EC"/>
</dbReference>
<evidence type="ECO:0000256" key="1">
    <source>
        <dbReference type="ARBA" id="ARBA00013139"/>
    </source>
</evidence>
<dbReference type="Proteomes" id="UP000243778">
    <property type="component" value="Unassembled WGS sequence"/>
</dbReference>
<evidence type="ECO:0000256" key="2">
    <source>
        <dbReference type="ARBA" id="ARBA00022679"/>
    </source>
</evidence>
<dbReference type="EMBL" id="FNNU01000005">
    <property type="protein sequence ID" value="SDX70425.1"/>
    <property type="molecule type" value="Genomic_DNA"/>
</dbReference>
<dbReference type="GO" id="GO:0000162">
    <property type="term" value="P:L-tryptophan biosynthetic process"/>
    <property type="evidence" value="ECO:0007669"/>
    <property type="project" value="TreeGrafter"/>
</dbReference>
<feature type="domain" description="Chorismate-utilising enzyme C-terminal" evidence="3">
    <location>
        <begin position="182"/>
        <end position="436"/>
    </location>
</feature>
<evidence type="ECO:0000259" key="4">
    <source>
        <dbReference type="Pfam" id="PF04715"/>
    </source>
</evidence>
<proteinExistence type="predicted"/>
<gene>
    <name evidence="5" type="ORF">SAMN05216287_3579</name>
</gene>